<proteinExistence type="predicted"/>
<dbReference type="AlphaFoldDB" id="A0A077ZWS9"/>
<keyword evidence="2" id="KW-1133">Transmembrane helix</keyword>
<evidence type="ECO:0000313" key="3">
    <source>
        <dbReference type="EMBL" id="CDW74051.1"/>
    </source>
</evidence>
<keyword evidence="2" id="KW-0812">Transmembrane</keyword>
<organism evidence="3 4">
    <name type="scientific">Stylonychia lemnae</name>
    <name type="common">Ciliate</name>
    <dbReference type="NCBI Taxonomy" id="5949"/>
    <lineage>
        <taxon>Eukaryota</taxon>
        <taxon>Sar</taxon>
        <taxon>Alveolata</taxon>
        <taxon>Ciliophora</taxon>
        <taxon>Intramacronucleata</taxon>
        <taxon>Spirotrichea</taxon>
        <taxon>Stichotrichia</taxon>
        <taxon>Sporadotrichida</taxon>
        <taxon>Oxytrichidae</taxon>
        <taxon>Stylonychinae</taxon>
        <taxon>Stylonychia</taxon>
    </lineage>
</organism>
<keyword evidence="2" id="KW-0472">Membrane</keyword>
<evidence type="ECO:0008006" key="5">
    <source>
        <dbReference type="Google" id="ProtNLM"/>
    </source>
</evidence>
<feature type="transmembrane region" description="Helical" evidence="2">
    <location>
        <begin position="83"/>
        <end position="104"/>
    </location>
</feature>
<reference evidence="3 4" key="1">
    <citation type="submission" date="2014-06" db="EMBL/GenBank/DDBJ databases">
        <authorList>
            <person name="Swart Estienne"/>
        </authorList>
    </citation>
    <scope>NUCLEOTIDE SEQUENCE [LARGE SCALE GENOMIC DNA]</scope>
    <source>
        <strain evidence="3 4">130c</strain>
    </source>
</reference>
<dbReference type="InParanoid" id="A0A077ZWS9"/>
<evidence type="ECO:0000313" key="4">
    <source>
        <dbReference type="Proteomes" id="UP000039865"/>
    </source>
</evidence>
<protein>
    <recommendedName>
        <fullName evidence="5">Transmembrane protein</fullName>
    </recommendedName>
</protein>
<dbReference type="Proteomes" id="UP000039865">
    <property type="component" value="Unassembled WGS sequence"/>
</dbReference>
<keyword evidence="4" id="KW-1185">Reference proteome</keyword>
<sequence length="320" mass="36785">MFNSIVGINFYSFLTISDHLVLGIIIIVSSYPTTTYYDYIDTRNFSIFAFYDSTNTIIAINALFSFTLVQLPIQNSNLPWVAIFPKYLVIKEIVKALVVAYFNFMRTGLDLKSFSISNLQKVQMGNRFKQFKKNDENHNRHNQLNNSKKGIGIKNIVGESSISVNKTTNIDLTQDNFIPFSHQNYDATDQNDSNGDRKVISRQSDWIEASQINIDFQLQDGLEQKSISENQKERIVSQPYASPLSNHDQVQTYSFDTNLIVTGISIDDMFKEVFEIENINQKMMNNSHILLNIHGNSNQQKNQDKNMQGKKIKFKDQKEA</sequence>
<accession>A0A077ZWS9</accession>
<name>A0A077ZWS9_STYLE</name>
<feature type="region of interest" description="Disordered" evidence="1">
    <location>
        <begin position="297"/>
        <end position="320"/>
    </location>
</feature>
<evidence type="ECO:0000256" key="2">
    <source>
        <dbReference type="SAM" id="Phobius"/>
    </source>
</evidence>
<gene>
    <name evidence="3" type="primary">Contig2817.g3019</name>
    <name evidence="3" type="ORF">STYLEM_3044</name>
</gene>
<dbReference type="EMBL" id="CCKQ01002951">
    <property type="protein sequence ID" value="CDW74051.1"/>
    <property type="molecule type" value="Genomic_DNA"/>
</dbReference>
<feature type="transmembrane region" description="Helical" evidence="2">
    <location>
        <begin position="49"/>
        <end position="71"/>
    </location>
</feature>
<evidence type="ECO:0000256" key="1">
    <source>
        <dbReference type="SAM" id="MobiDB-lite"/>
    </source>
</evidence>